<dbReference type="SUPFAM" id="SSF103642">
    <property type="entry name" value="Sec-C motif"/>
    <property type="match status" value="1"/>
</dbReference>
<dbReference type="Pfam" id="PF02810">
    <property type="entry name" value="SEC-C"/>
    <property type="match status" value="1"/>
</dbReference>
<organism evidence="1 2">
    <name type="scientific">Thermosulfurimonas dismutans</name>
    <dbReference type="NCBI Taxonomy" id="999894"/>
    <lineage>
        <taxon>Bacteria</taxon>
        <taxon>Pseudomonadati</taxon>
        <taxon>Thermodesulfobacteriota</taxon>
        <taxon>Thermodesulfobacteria</taxon>
        <taxon>Thermodesulfobacteriales</taxon>
        <taxon>Thermodesulfobacteriaceae</taxon>
        <taxon>Thermosulfurimonas</taxon>
    </lineage>
</organism>
<dbReference type="AlphaFoldDB" id="A0A179D209"/>
<dbReference type="Gene3D" id="1.25.40.10">
    <property type="entry name" value="Tetratricopeptide repeat domain"/>
    <property type="match status" value="1"/>
</dbReference>
<dbReference type="InterPro" id="IPR016024">
    <property type="entry name" value="ARM-type_fold"/>
</dbReference>
<keyword evidence="2" id="KW-1185">Reference proteome</keyword>
<evidence type="ECO:0000313" key="2">
    <source>
        <dbReference type="Proteomes" id="UP000078390"/>
    </source>
</evidence>
<reference evidence="1 2" key="1">
    <citation type="submission" date="2016-04" db="EMBL/GenBank/DDBJ databases">
        <title>Genome analysis of Thermosulfurimonas dismutans, the first thermophilic sulfur-disproportionating bacterium of the phylum Thermodesulfobacteria.</title>
        <authorList>
            <person name="Mardanov A.V."/>
            <person name="Beletsky A.V."/>
            <person name="Kadnikov V.V."/>
            <person name="Slobodkin A.I."/>
            <person name="Ravin N.V."/>
        </authorList>
    </citation>
    <scope>NUCLEOTIDE SEQUENCE [LARGE SCALE GENOMIC DNA]</scope>
    <source>
        <strain evidence="1 2">S95</strain>
    </source>
</reference>
<dbReference type="Gene3D" id="3.10.450.50">
    <property type="match status" value="1"/>
</dbReference>
<protein>
    <submittedName>
        <fullName evidence="1">Uncharacterized protein</fullName>
    </submittedName>
</protein>
<evidence type="ECO:0000313" key="1">
    <source>
        <dbReference type="EMBL" id="OAQ20023.1"/>
    </source>
</evidence>
<dbReference type="SUPFAM" id="SSF48452">
    <property type="entry name" value="TPR-like"/>
    <property type="match status" value="1"/>
</dbReference>
<dbReference type="Proteomes" id="UP000078390">
    <property type="component" value="Unassembled WGS sequence"/>
</dbReference>
<dbReference type="EMBL" id="LWLG01000017">
    <property type="protein sequence ID" value="OAQ20023.1"/>
    <property type="molecule type" value="Genomic_DNA"/>
</dbReference>
<sequence length="1218" mass="143555">MEDTLLLPLERLEKCLRHPSPVVRIWAWERLETIYPERLSEFVPLALEEKDRLVLEEALRAFRDKASSISPEDREALQANLLERLQEEKSPDLLLVSLQLFGVLGVLTTVLSENPWLVERIFGDEKFAPLFFHRVLFQLPLSEIEAFQSLLDQPIPEWEAYLAGNRIWNTADPSPVKEVYAHLREHLPYILLGLQTTLTKEDYFLDILPEKERESFKNLENKRNRRRVRAFIEEEFEKLREEVVKRRGEINLRRHLERPRSLGVVFRTLETLLAISDGDLSEPVVESLGLLFLTLLWGKPLLGLPENLSREELLDLYFEETHPIFPEDEDLRKKILALLETDKDLKEVLRQRLRKVFSEDSYGAERGVNLVRECGKTFLPELLDFFEKSVKENFLDREYIEEALVPWIREKEVRRRLLEMAEKYGDHTIFFILEHYPTSEAALTLARDFETWIKRDFESLGWLSSFFPHPELWKKMKEALHPWVRDWKETFVIFAHLFEPEFPGLEELERETYHEMKEDTAILLEEKIPPSSPMVLTLACEVCGYYFPFKPRVVLVGGEEPDLPEKVVCPRCGAEERFSLPKREKAHLTAQMWRLLEEKQEFEEWRDGILPVEGLIINIKGQKRTFSRYREALEHYRHMVETHARDPEVLSGYIHLLLKGRRLEEAREALERLKVLDPACVDHAYLWAIYYRLRNEPERALEFYRKALEALARRAPFYRFHPQDPAETLRAIFFEARDYARTTGKPFSIDEDLLRERKKVGRNDPCPCGSGKKYKKCCMKKQEVAREKQSAQSPEEKRAFRLYEGFVIRKYKQELLAFLEEWIPRLEEISREQDPDRDWIPFISEMFLFLGRGRSGKPVVEEFLESKGRNLSEAEKAILASLRKAYPGLYEVLDVDEDKGYLLLRDRITETSFPVRDYSLAKQLAPGEKIWTMLFRAGDHWRPSRVALPVPVLSEPQVYQKVREMFEASGEKDYPSFARKKAPEIFLEVVKILFAPLEIRFITPEGDEVVLVRAHYELLSPEVEDLFPTGDFIRGEEHEYILVEPAEGSVWSAGKLSSRKEEFRPGTLVLQSRYLGKYLEIGRVEFLPEKGRVRLEALSRPRMERLRKAFEKVAGEGVRFLLEEISDFEKFMKGVPREGKEIPDEEAAELRWLEYLAWLDTPEPELEGRTPREAWQDPDLRPRVEEMLRRFEALEKHQKREGRKHLNIRKLRPLLENA</sequence>
<dbReference type="Pfam" id="PF14559">
    <property type="entry name" value="TPR_19"/>
    <property type="match status" value="1"/>
</dbReference>
<dbReference type="InterPro" id="IPR004027">
    <property type="entry name" value="SEC_C_motif"/>
</dbReference>
<gene>
    <name evidence="1" type="ORF">TDIS_1842</name>
</gene>
<dbReference type="InterPro" id="IPR011990">
    <property type="entry name" value="TPR-like_helical_dom_sf"/>
</dbReference>
<dbReference type="Pfam" id="PF25948">
    <property type="entry name" value="DUF7986"/>
    <property type="match status" value="1"/>
</dbReference>
<name>A0A179D209_9BACT</name>
<comment type="caution">
    <text evidence="1">The sequence shown here is derived from an EMBL/GenBank/DDBJ whole genome shotgun (WGS) entry which is preliminary data.</text>
</comment>
<dbReference type="SUPFAM" id="SSF48371">
    <property type="entry name" value="ARM repeat"/>
    <property type="match status" value="1"/>
</dbReference>
<proteinExistence type="predicted"/>
<dbReference type="STRING" id="999894.TDIS_1842"/>
<accession>A0A179D209</accession>
<dbReference type="InterPro" id="IPR058292">
    <property type="entry name" value="DUF7986"/>
</dbReference>
<dbReference type="RefSeq" id="WP_068671568.1">
    <property type="nucleotide sequence ID" value="NZ_LWLG01000017.1"/>
</dbReference>